<gene>
    <name evidence="1" type="ORF">TOT_020000913</name>
</gene>
<organism evidence="1 2">
    <name type="scientific">Theileria orientalis strain Shintoku</name>
    <dbReference type="NCBI Taxonomy" id="869250"/>
    <lineage>
        <taxon>Eukaryota</taxon>
        <taxon>Sar</taxon>
        <taxon>Alveolata</taxon>
        <taxon>Apicomplexa</taxon>
        <taxon>Aconoidasida</taxon>
        <taxon>Piroplasmida</taxon>
        <taxon>Theileriidae</taxon>
        <taxon>Theileria</taxon>
    </lineage>
</organism>
<accession>J4DPG4</accession>
<reference evidence="1 2" key="1">
    <citation type="journal article" date="2012" name="MBio">
        <title>Comparative genome analysis of three eukaryotic parasites with differing abilities to transform leukocytes reveals key mediators of Theileria-induced leukocyte transformation.</title>
        <authorList>
            <person name="Hayashida K."/>
            <person name="Hara Y."/>
            <person name="Abe T."/>
            <person name="Yamasaki C."/>
            <person name="Toyoda A."/>
            <person name="Kosuge T."/>
            <person name="Suzuki Y."/>
            <person name="Sato Y."/>
            <person name="Kawashima S."/>
            <person name="Katayama T."/>
            <person name="Wakaguri H."/>
            <person name="Inoue N."/>
            <person name="Homma K."/>
            <person name="Tada-Umezaki M."/>
            <person name="Yagi Y."/>
            <person name="Fujii Y."/>
            <person name="Habara T."/>
            <person name="Kanehisa M."/>
            <person name="Watanabe H."/>
            <person name="Ito K."/>
            <person name="Gojobori T."/>
            <person name="Sugawara H."/>
            <person name="Imanishi T."/>
            <person name="Weir W."/>
            <person name="Gardner M."/>
            <person name="Pain A."/>
            <person name="Shiels B."/>
            <person name="Hattori M."/>
            <person name="Nene V."/>
            <person name="Sugimoto C."/>
        </authorList>
    </citation>
    <scope>NUCLEOTIDE SEQUENCE [LARGE SCALE GENOMIC DNA]</scope>
    <source>
        <strain evidence="1 2">Shintoku</strain>
    </source>
</reference>
<dbReference type="GeneID" id="20715022"/>
<evidence type="ECO:0000313" key="1">
    <source>
        <dbReference type="EMBL" id="BAM40659.1"/>
    </source>
</evidence>
<sequence>MTSNQHIGVRLSQVCKSTVHQHLANLINKATDYRFSISCKRAKIELILR</sequence>
<proteinExistence type="predicted"/>
<evidence type="ECO:0000313" key="2">
    <source>
        <dbReference type="Proteomes" id="UP000003786"/>
    </source>
</evidence>
<keyword evidence="2" id="KW-1185">Reference proteome</keyword>
<dbReference type="KEGG" id="tot:TOT_020000913"/>
<dbReference type="RefSeq" id="XP_009690960.1">
    <property type="nucleotide sequence ID" value="XM_009692665.1"/>
</dbReference>
<name>J4DPG4_THEOR</name>
<dbReference type="VEuPathDB" id="PiroplasmaDB:TOT_020000913"/>
<dbReference type="AlphaFoldDB" id="J4DPG4"/>
<dbReference type="EMBL" id="AP011947">
    <property type="protein sequence ID" value="BAM40659.1"/>
    <property type="molecule type" value="Genomic_DNA"/>
</dbReference>
<dbReference type="Proteomes" id="UP000003786">
    <property type="component" value="Chromosome 2"/>
</dbReference>
<protein>
    <submittedName>
        <fullName evidence="1">Uncharacterized protein</fullName>
    </submittedName>
</protein>